<name>A0A2P2JBW4_RHIMU</name>
<organism evidence="1">
    <name type="scientific">Rhizophora mucronata</name>
    <name type="common">Asiatic mangrove</name>
    <dbReference type="NCBI Taxonomy" id="61149"/>
    <lineage>
        <taxon>Eukaryota</taxon>
        <taxon>Viridiplantae</taxon>
        <taxon>Streptophyta</taxon>
        <taxon>Embryophyta</taxon>
        <taxon>Tracheophyta</taxon>
        <taxon>Spermatophyta</taxon>
        <taxon>Magnoliopsida</taxon>
        <taxon>eudicotyledons</taxon>
        <taxon>Gunneridae</taxon>
        <taxon>Pentapetalae</taxon>
        <taxon>rosids</taxon>
        <taxon>fabids</taxon>
        <taxon>Malpighiales</taxon>
        <taxon>Rhizophoraceae</taxon>
        <taxon>Rhizophora</taxon>
    </lineage>
</organism>
<proteinExistence type="predicted"/>
<dbReference type="EMBL" id="GGEC01010478">
    <property type="protein sequence ID" value="MBW90961.1"/>
    <property type="molecule type" value="Transcribed_RNA"/>
</dbReference>
<dbReference type="AlphaFoldDB" id="A0A2P2JBW4"/>
<sequence length="33" mass="3581">MARLVSSTLLRGIGGLPAVRSSRIVRTKNPQFV</sequence>
<evidence type="ECO:0000313" key="1">
    <source>
        <dbReference type="EMBL" id="MBW90961.1"/>
    </source>
</evidence>
<protein>
    <submittedName>
        <fullName evidence="1">Uncharacterized protein</fullName>
    </submittedName>
</protein>
<reference evidence="1" key="1">
    <citation type="submission" date="2018-02" db="EMBL/GenBank/DDBJ databases">
        <title>Rhizophora mucronata_Transcriptome.</title>
        <authorList>
            <person name="Meera S.P."/>
            <person name="Sreeshan A."/>
            <person name="Augustine A."/>
        </authorList>
    </citation>
    <scope>NUCLEOTIDE SEQUENCE</scope>
    <source>
        <tissue evidence="1">Leaf</tissue>
    </source>
</reference>
<accession>A0A2P2JBW4</accession>